<dbReference type="SUPFAM" id="SSF51679">
    <property type="entry name" value="Bacterial luciferase-like"/>
    <property type="match status" value="1"/>
</dbReference>
<dbReference type="NCBIfam" id="TIGR03619">
    <property type="entry name" value="F420_Rv2161c"/>
    <property type="match status" value="1"/>
</dbReference>
<dbReference type="Proteomes" id="UP000472676">
    <property type="component" value="Unassembled WGS sequence"/>
</dbReference>
<evidence type="ECO:0000256" key="2">
    <source>
        <dbReference type="ARBA" id="ARBA00022643"/>
    </source>
</evidence>
<dbReference type="InterPro" id="IPR019921">
    <property type="entry name" value="Lucif-like_OxRdtase_Rv2161c"/>
</dbReference>
<sequence>MKINVTLPFDHIEHPEEFLTPEAVVEVAQLAEQLGFAGGNVTDHPCPTGRWLDGGGHYAQDPFVMLSFVAAATTTFRLQTGILVLPYRNPFITARMVATLDLYSKGRVTLGLGAGYLKGEYKALGVDFERRNEIMDDYLIALKKALSGEEFTHKGEGYEALGNRIKPGPVQTPHPPLLVGGNSKRAIRRAAELADGWNPFFTPAQLSSTARTTAMADEEDLASGLTYLREHCEKIGRTTTPLIQLASINSGGELSPAELIDKIGQFAAMGVSGCAVNVKGATRAEWCDNARRFAADVLAKLPG</sequence>
<dbReference type="AlphaFoldDB" id="A0A6M2BNM2"/>
<dbReference type="GO" id="GO:0046306">
    <property type="term" value="P:alkanesulfonate catabolic process"/>
    <property type="evidence" value="ECO:0007669"/>
    <property type="project" value="TreeGrafter"/>
</dbReference>
<dbReference type="PANTHER" id="PTHR42847">
    <property type="entry name" value="ALKANESULFONATE MONOOXYGENASE"/>
    <property type="match status" value="1"/>
</dbReference>
<evidence type="ECO:0000259" key="5">
    <source>
        <dbReference type="Pfam" id="PF00296"/>
    </source>
</evidence>
<keyword evidence="3 6" id="KW-0560">Oxidoreductase</keyword>
<keyword evidence="1" id="KW-0285">Flavoprotein</keyword>
<keyword evidence="7" id="KW-1185">Reference proteome</keyword>
<dbReference type="InterPro" id="IPR036661">
    <property type="entry name" value="Luciferase-like_sf"/>
</dbReference>
<keyword evidence="2" id="KW-0288">FMN</keyword>
<organism evidence="6 7">
    <name type="scientific">Solimonas terrae</name>
    <dbReference type="NCBI Taxonomy" id="1396819"/>
    <lineage>
        <taxon>Bacteria</taxon>
        <taxon>Pseudomonadati</taxon>
        <taxon>Pseudomonadota</taxon>
        <taxon>Gammaproteobacteria</taxon>
        <taxon>Nevskiales</taxon>
        <taxon>Nevskiaceae</taxon>
        <taxon>Solimonas</taxon>
    </lineage>
</organism>
<dbReference type="InterPro" id="IPR050172">
    <property type="entry name" value="SsuD_RutA_monooxygenase"/>
</dbReference>
<dbReference type="EMBL" id="JAAMOW010000002">
    <property type="protein sequence ID" value="NGY03930.1"/>
    <property type="molecule type" value="Genomic_DNA"/>
</dbReference>
<dbReference type="GO" id="GO:0008726">
    <property type="term" value="F:alkanesulfonate monooxygenase activity"/>
    <property type="evidence" value="ECO:0007669"/>
    <property type="project" value="TreeGrafter"/>
</dbReference>
<name>A0A6M2BNM2_9GAMM</name>
<dbReference type="Gene3D" id="3.20.20.30">
    <property type="entry name" value="Luciferase-like domain"/>
    <property type="match status" value="1"/>
</dbReference>
<dbReference type="InterPro" id="IPR011251">
    <property type="entry name" value="Luciferase-like_dom"/>
</dbReference>
<evidence type="ECO:0000256" key="3">
    <source>
        <dbReference type="ARBA" id="ARBA00023002"/>
    </source>
</evidence>
<dbReference type="PANTHER" id="PTHR42847:SF4">
    <property type="entry name" value="ALKANESULFONATE MONOOXYGENASE-RELATED"/>
    <property type="match status" value="1"/>
</dbReference>
<evidence type="ECO:0000313" key="6">
    <source>
        <dbReference type="EMBL" id="NGY03930.1"/>
    </source>
</evidence>
<accession>A0A6M2BNM2</accession>
<protein>
    <submittedName>
        <fullName evidence="6">TIGR03619 family F420-dependent LLM class oxidoreductase</fullName>
        <ecNumber evidence="6">1.-.-.-</ecNumber>
    </submittedName>
</protein>
<evidence type="ECO:0000313" key="7">
    <source>
        <dbReference type="Proteomes" id="UP000472676"/>
    </source>
</evidence>
<dbReference type="RefSeq" id="WP_166252197.1">
    <property type="nucleotide sequence ID" value="NZ_JAAMOW010000002.1"/>
</dbReference>
<evidence type="ECO:0000256" key="1">
    <source>
        <dbReference type="ARBA" id="ARBA00022630"/>
    </source>
</evidence>
<gene>
    <name evidence="6" type="ORF">G7Y85_04080</name>
</gene>
<proteinExistence type="predicted"/>
<evidence type="ECO:0000256" key="4">
    <source>
        <dbReference type="ARBA" id="ARBA00023033"/>
    </source>
</evidence>
<reference evidence="6 7" key="1">
    <citation type="journal article" date="2014" name="Int. J. Syst. Evol. Microbiol.">
        <title>Solimonas terrae sp. nov., isolated from soil.</title>
        <authorList>
            <person name="Kim S.J."/>
            <person name="Moon J.Y."/>
            <person name="Weon H.Y."/>
            <person name="Ahn J.H."/>
            <person name="Chen W.M."/>
            <person name="Kwon S.W."/>
        </authorList>
    </citation>
    <scope>NUCLEOTIDE SEQUENCE [LARGE SCALE GENOMIC DNA]</scope>
    <source>
        <strain evidence="6 7">KIS83-12</strain>
    </source>
</reference>
<keyword evidence="4" id="KW-0503">Monooxygenase</keyword>
<feature type="domain" description="Luciferase-like" evidence="5">
    <location>
        <begin position="1"/>
        <end position="205"/>
    </location>
</feature>
<comment type="caution">
    <text evidence="6">The sequence shown here is derived from an EMBL/GenBank/DDBJ whole genome shotgun (WGS) entry which is preliminary data.</text>
</comment>
<dbReference type="EC" id="1.-.-.-" evidence="6"/>
<dbReference type="Pfam" id="PF00296">
    <property type="entry name" value="Bac_luciferase"/>
    <property type="match status" value="1"/>
</dbReference>